<proteinExistence type="predicted"/>
<evidence type="ECO:0000313" key="1">
    <source>
        <dbReference type="EMBL" id="AEH24692.1"/>
    </source>
</evidence>
<gene>
    <name evidence="1" type="ordered locus">PYCH_10090</name>
</gene>
<dbReference type="EMBL" id="CP002779">
    <property type="protein sequence ID" value="AEH24692.1"/>
    <property type="molecule type" value="Genomic_DNA"/>
</dbReference>
<reference evidence="1 2" key="1">
    <citation type="journal article" date="2011" name="J. Bacteriol.">
        <title>Complete genome sequence of the obligate piezophilic hyperthermophilic archaeon Pyrococcus yayanosii CH1.</title>
        <authorList>
            <person name="Jun X."/>
            <person name="Lupeng L."/>
            <person name="Minjuan X."/>
            <person name="Oger P."/>
            <person name="Fengping W."/>
            <person name="Jebbar M."/>
            <person name="Xiang X."/>
        </authorList>
    </citation>
    <scope>NUCLEOTIDE SEQUENCE [LARGE SCALE GENOMIC DNA]</scope>
    <source>
        <strain evidence="2">CH1 / JCM 16557</strain>
    </source>
</reference>
<evidence type="ECO:0000313" key="2">
    <source>
        <dbReference type="Proteomes" id="UP000008386"/>
    </source>
</evidence>
<keyword evidence="2" id="KW-1185">Reference proteome</keyword>
<organism evidence="1 2">
    <name type="scientific">Pyrococcus yayanosii (strain CH1 / JCM 16557)</name>
    <dbReference type="NCBI Taxonomy" id="529709"/>
    <lineage>
        <taxon>Archaea</taxon>
        <taxon>Methanobacteriati</taxon>
        <taxon>Methanobacteriota</taxon>
        <taxon>Thermococci</taxon>
        <taxon>Thermococcales</taxon>
        <taxon>Thermococcaceae</taxon>
        <taxon>Pyrococcus</taxon>
    </lineage>
</organism>
<sequence length="45" mass="5126">MRKSKELWFLLGIALIAIGIATKVWAFVGAGAFFIIMSNRKERDR</sequence>
<protein>
    <submittedName>
        <fullName evidence="1">Uncharacterized protein</fullName>
    </submittedName>
</protein>
<accession>F8AEL3</accession>
<name>F8AEL3_PYRYC</name>
<dbReference type="AlphaFoldDB" id="F8AEL3"/>
<dbReference type="Proteomes" id="UP000008386">
    <property type="component" value="Chromosome"/>
</dbReference>
<dbReference type="HOGENOM" id="CLU_3194655_0_0_2"/>
<dbReference type="KEGG" id="pya:PYCH_10090"/>
<dbReference type="RefSeq" id="WP_013905749.1">
    <property type="nucleotide sequence ID" value="NC_015680.1"/>
</dbReference>
<dbReference type="GeneID" id="43500668"/>